<feature type="region of interest" description="Disordered" evidence="1">
    <location>
        <begin position="1"/>
        <end position="21"/>
    </location>
</feature>
<gene>
    <name evidence="2" type="ORF">DFH08DRAFT_766944</name>
</gene>
<accession>A0AAD7F2Z7</accession>
<feature type="compositionally biased region" description="Low complexity" evidence="1">
    <location>
        <begin position="238"/>
        <end position="251"/>
    </location>
</feature>
<evidence type="ECO:0000313" key="2">
    <source>
        <dbReference type="EMBL" id="KAJ7362369.1"/>
    </source>
</evidence>
<reference evidence="2" key="1">
    <citation type="submission" date="2023-03" db="EMBL/GenBank/DDBJ databases">
        <title>Massive genome expansion in bonnet fungi (Mycena s.s.) driven by repeated elements and novel gene families across ecological guilds.</title>
        <authorList>
            <consortium name="Lawrence Berkeley National Laboratory"/>
            <person name="Harder C.B."/>
            <person name="Miyauchi S."/>
            <person name="Viragh M."/>
            <person name="Kuo A."/>
            <person name="Thoen E."/>
            <person name="Andreopoulos B."/>
            <person name="Lu D."/>
            <person name="Skrede I."/>
            <person name="Drula E."/>
            <person name="Henrissat B."/>
            <person name="Morin E."/>
            <person name="Kohler A."/>
            <person name="Barry K."/>
            <person name="LaButti K."/>
            <person name="Morin E."/>
            <person name="Salamov A."/>
            <person name="Lipzen A."/>
            <person name="Mereny Z."/>
            <person name="Hegedus B."/>
            <person name="Baldrian P."/>
            <person name="Stursova M."/>
            <person name="Weitz H."/>
            <person name="Taylor A."/>
            <person name="Grigoriev I.V."/>
            <person name="Nagy L.G."/>
            <person name="Martin F."/>
            <person name="Kauserud H."/>
        </authorList>
    </citation>
    <scope>NUCLEOTIDE SEQUENCE</scope>
    <source>
        <strain evidence="2">CBHHK002</strain>
    </source>
</reference>
<dbReference type="Proteomes" id="UP001218218">
    <property type="component" value="Unassembled WGS sequence"/>
</dbReference>
<sequence length="466" mass="52187">MPKDASVDDDPEFPFPGDYTPSGFATQYIRLAKLTKPQLSEHYKTFQLAYSGNKPTLIDRLKNFSKDKARWDSLIPGAKNTHKGSRKPQEEKKGKLKTSTLRRESLFHGATSVHIANSPVTERSKDLRTAEEKAAILPWAKHIVTQYPYKPNLNHADANASIYISPPAVNAAPVSQAQTPPSVPVPNSFNVPVANPPQTAMDLFAGFIAYVQLNQNADIPSSHPTSDELLAADPPLPSSTASESGSMTSSTIGNHPATDLDMSVSTSIPSSASDNEPRTRTLALAGRNFITFRESDIPDPPAVSYASRMEDLLVEWDNNWPNWCGTSSLKINSVPVPDIYWPTVYKYWKSNQWKGVKKHWFDCKILVRAMTATTIDQFWTRFSVPGKNGQLQRMKYTPIIARLAEERHAENQRLTDLALCELTNEQLTYRRGSNYYVMKRPLMIANTYRKLKGLEVEDVDDEDVED</sequence>
<name>A0AAD7F2Z7_9AGAR</name>
<evidence type="ECO:0000313" key="3">
    <source>
        <dbReference type="Proteomes" id="UP001218218"/>
    </source>
</evidence>
<dbReference type="EMBL" id="JARIHO010000004">
    <property type="protein sequence ID" value="KAJ7362369.1"/>
    <property type="molecule type" value="Genomic_DNA"/>
</dbReference>
<protein>
    <recommendedName>
        <fullName evidence="4">SAP domain-containing protein</fullName>
    </recommendedName>
</protein>
<keyword evidence="3" id="KW-1185">Reference proteome</keyword>
<dbReference type="AlphaFoldDB" id="A0AAD7F2Z7"/>
<organism evidence="2 3">
    <name type="scientific">Mycena albidolilacea</name>
    <dbReference type="NCBI Taxonomy" id="1033008"/>
    <lineage>
        <taxon>Eukaryota</taxon>
        <taxon>Fungi</taxon>
        <taxon>Dikarya</taxon>
        <taxon>Basidiomycota</taxon>
        <taxon>Agaricomycotina</taxon>
        <taxon>Agaricomycetes</taxon>
        <taxon>Agaricomycetidae</taxon>
        <taxon>Agaricales</taxon>
        <taxon>Marasmiineae</taxon>
        <taxon>Mycenaceae</taxon>
        <taxon>Mycena</taxon>
    </lineage>
</organism>
<proteinExistence type="predicted"/>
<evidence type="ECO:0000256" key="1">
    <source>
        <dbReference type="SAM" id="MobiDB-lite"/>
    </source>
</evidence>
<comment type="caution">
    <text evidence="2">The sequence shown here is derived from an EMBL/GenBank/DDBJ whole genome shotgun (WGS) entry which is preliminary data.</text>
</comment>
<evidence type="ECO:0008006" key="4">
    <source>
        <dbReference type="Google" id="ProtNLM"/>
    </source>
</evidence>
<feature type="region of interest" description="Disordered" evidence="1">
    <location>
        <begin position="72"/>
        <end position="99"/>
    </location>
</feature>
<feature type="region of interest" description="Disordered" evidence="1">
    <location>
        <begin position="219"/>
        <end position="279"/>
    </location>
</feature>
<feature type="compositionally biased region" description="Polar residues" evidence="1">
    <location>
        <begin position="263"/>
        <end position="274"/>
    </location>
</feature>